<feature type="compositionally biased region" description="Basic and acidic residues" evidence="1">
    <location>
        <begin position="89"/>
        <end position="99"/>
    </location>
</feature>
<comment type="caution">
    <text evidence="2">The sequence shown here is derived from an EMBL/GenBank/DDBJ whole genome shotgun (WGS) entry which is preliminary data.</text>
</comment>
<dbReference type="AlphaFoldDB" id="A0A8S3HF44"/>
<organism evidence="2 3">
    <name type="scientific">Rotaria magnacalcarata</name>
    <dbReference type="NCBI Taxonomy" id="392030"/>
    <lineage>
        <taxon>Eukaryota</taxon>
        <taxon>Metazoa</taxon>
        <taxon>Spiralia</taxon>
        <taxon>Gnathifera</taxon>
        <taxon>Rotifera</taxon>
        <taxon>Eurotatoria</taxon>
        <taxon>Bdelloidea</taxon>
        <taxon>Philodinida</taxon>
        <taxon>Philodinidae</taxon>
        <taxon>Rotaria</taxon>
    </lineage>
</organism>
<accession>A0A8S3HF44</accession>
<sequence length="115" mass="13223">DSQGNTPLSWAREMNAIGAIHELEKRGAFADMEWHGEKPELKTPEERAEEAYPEEEYTEDVESEQWQGTSNDIEFDRFDIEVEDPKLKAQKSLNDKDSNMFDALQHQSATAQATY</sequence>
<evidence type="ECO:0000313" key="2">
    <source>
        <dbReference type="EMBL" id="CAF5182814.1"/>
    </source>
</evidence>
<feature type="region of interest" description="Disordered" evidence="1">
    <location>
        <begin position="89"/>
        <end position="115"/>
    </location>
</feature>
<reference evidence="2" key="1">
    <citation type="submission" date="2021-02" db="EMBL/GenBank/DDBJ databases">
        <authorList>
            <person name="Nowell W R."/>
        </authorList>
    </citation>
    <scope>NUCLEOTIDE SEQUENCE</scope>
</reference>
<feature type="compositionally biased region" description="Polar residues" evidence="1">
    <location>
        <begin position="105"/>
        <end position="115"/>
    </location>
</feature>
<feature type="compositionally biased region" description="Acidic residues" evidence="1">
    <location>
        <begin position="51"/>
        <end position="63"/>
    </location>
</feature>
<gene>
    <name evidence="2" type="ORF">SMN809_LOCUS69475</name>
</gene>
<dbReference type="EMBL" id="CAJOBI010319552">
    <property type="protein sequence ID" value="CAF5182814.1"/>
    <property type="molecule type" value="Genomic_DNA"/>
</dbReference>
<proteinExistence type="predicted"/>
<dbReference type="Proteomes" id="UP000676336">
    <property type="component" value="Unassembled WGS sequence"/>
</dbReference>
<feature type="non-terminal residue" evidence="2">
    <location>
        <position position="1"/>
    </location>
</feature>
<feature type="compositionally biased region" description="Basic and acidic residues" evidence="1">
    <location>
        <begin position="34"/>
        <end position="50"/>
    </location>
</feature>
<evidence type="ECO:0000256" key="1">
    <source>
        <dbReference type="SAM" id="MobiDB-lite"/>
    </source>
</evidence>
<evidence type="ECO:0000313" key="3">
    <source>
        <dbReference type="Proteomes" id="UP000676336"/>
    </source>
</evidence>
<feature type="region of interest" description="Disordered" evidence="1">
    <location>
        <begin position="34"/>
        <end position="72"/>
    </location>
</feature>
<name>A0A8S3HF44_9BILA</name>
<protein>
    <submittedName>
        <fullName evidence="2">Uncharacterized protein</fullName>
    </submittedName>
</protein>